<gene>
    <name evidence="2" type="ORF">HMPREF9443_01783</name>
</gene>
<dbReference type="Pfam" id="PF01610">
    <property type="entry name" value="DDE_Tnp_ISL3"/>
    <property type="match status" value="1"/>
</dbReference>
<dbReference type="PANTHER" id="PTHR33498:SF1">
    <property type="entry name" value="TRANSPOSASE FOR INSERTION SEQUENCE ELEMENT IS1557"/>
    <property type="match status" value="1"/>
</dbReference>
<evidence type="ECO:0000259" key="1">
    <source>
        <dbReference type="Pfam" id="PF01610"/>
    </source>
</evidence>
<dbReference type="RefSeq" id="WP_009146129.1">
    <property type="nucleotide sequence ID" value="NZ_GL830925.1"/>
</dbReference>
<sequence length="97" mass="11433">AYVLKERFYEVFRKQTRTEAKKELGNWLLLAADLSLPEFRHCITTFSNCKTEIANIIGERVSNGFIEGSNNKIKVLKRISYGVQNFDRFRNRILYLQ</sequence>
<proteinExistence type="predicted"/>
<dbReference type="eggNOG" id="COG3464">
    <property type="taxonomic scope" value="Bacteria"/>
</dbReference>
<dbReference type="Proteomes" id="UP000004923">
    <property type="component" value="Unassembled WGS sequence"/>
</dbReference>
<name>E8LFY9_9FIRM</name>
<protein>
    <recommendedName>
        <fullName evidence="1">Transposase IS204/IS1001/IS1096/IS1165 DDE domain-containing protein</fullName>
    </recommendedName>
</protein>
<dbReference type="AlphaFoldDB" id="E8LFY9"/>
<dbReference type="PANTHER" id="PTHR33498">
    <property type="entry name" value="TRANSPOSASE FOR INSERTION SEQUENCE ELEMENT IS1557"/>
    <property type="match status" value="1"/>
</dbReference>
<dbReference type="InterPro" id="IPR047951">
    <property type="entry name" value="Transpos_ISL3"/>
</dbReference>
<evidence type="ECO:0000313" key="2">
    <source>
        <dbReference type="EMBL" id="EFY04231.1"/>
    </source>
</evidence>
<comment type="caution">
    <text evidence="2">The sequence shown here is derived from an EMBL/GenBank/DDBJ whole genome shotgun (WGS) entry which is preliminary data.</text>
</comment>
<dbReference type="InterPro" id="IPR002560">
    <property type="entry name" value="Transposase_DDE"/>
</dbReference>
<dbReference type="EMBL" id="AEVN01000097">
    <property type="protein sequence ID" value="EFY04231.1"/>
    <property type="molecule type" value="Genomic_DNA"/>
</dbReference>
<feature type="non-terminal residue" evidence="2">
    <location>
        <position position="1"/>
    </location>
</feature>
<keyword evidence="3" id="KW-1185">Reference proteome</keyword>
<organism evidence="2 3">
    <name type="scientific">Phascolarctobacterium succinatutens YIT 12067</name>
    <dbReference type="NCBI Taxonomy" id="626939"/>
    <lineage>
        <taxon>Bacteria</taxon>
        <taxon>Bacillati</taxon>
        <taxon>Bacillota</taxon>
        <taxon>Negativicutes</taxon>
        <taxon>Acidaminococcales</taxon>
        <taxon>Acidaminococcaceae</taxon>
        <taxon>Phascolarctobacterium</taxon>
    </lineage>
</organism>
<reference evidence="2 3" key="1">
    <citation type="submission" date="2011-01" db="EMBL/GenBank/DDBJ databases">
        <authorList>
            <person name="Weinstock G."/>
            <person name="Sodergren E."/>
            <person name="Clifton S."/>
            <person name="Fulton L."/>
            <person name="Fulton B."/>
            <person name="Courtney L."/>
            <person name="Fronick C."/>
            <person name="Harrison M."/>
            <person name="Strong C."/>
            <person name="Farmer C."/>
            <person name="Delahaunty K."/>
            <person name="Markovic C."/>
            <person name="Hall O."/>
            <person name="Minx P."/>
            <person name="Tomlinson C."/>
            <person name="Mitreva M."/>
            <person name="Hou S."/>
            <person name="Chen J."/>
            <person name="Wollam A."/>
            <person name="Pepin K.H."/>
            <person name="Johnson M."/>
            <person name="Bhonagiri V."/>
            <person name="Zhang X."/>
            <person name="Suruliraj S."/>
            <person name="Warren W."/>
            <person name="Chinwalla A."/>
            <person name="Mardis E.R."/>
            <person name="Wilson R.K."/>
        </authorList>
    </citation>
    <scope>NUCLEOTIDE SEQUENCE [LARGE SCALE GENOMIC DNA]</scope>
    <source>
        <strain evidence="2 3">YIT 12067</strain>
    </source>
</reference>
<dbReference type="HOGENOM" id="CLU_029608_4_0_9"/>
<evidence type="ECO:0000313" key="3">
    <source>
        <dbReference type="Proteomes" id="UP000004923"/>
    </source>
</evidence>
<feature type="domain" description="Transposase IS204/IS1001/IS1096/IS1165 DDE" evidence="1">
    <location>
        <begin position="1"/>
        <end position="93"/>
    </location>
</feature>
<accession>E8LFY9</accession>